<dbReference type="AlphaFoldDB" id="A0A917K4X3"/>
<dbReference type="GO" id="GO:0046872">
    <property type="term" value="F:metal ion binding"/>
    <property type="evidence" value="ECO:0007669"/>
    <property type="project" value="InterPro"/>
</dbReference>
<dbReference type="EMBL" id="BMKW01000001">
    <property type="protein sequence ID" value="GGJ00151.1"/>
    <property type="molecule type" value="Genomic_DNA"/>
</dbReference>
<proteinExistence type="predicted"/>
<evidence type="ECO:0000313" key="2">
    <source>
        <dbReference type="EMBL" id="GGJ00151.1"/>
    </source>
</evidence>
<evidence type="ECO:0000313" key="3">
    <source>
        <dbReference type="Proteomes" id="UP000661507"/>
    </source>
</evidence>
<comment type="caution">
    <text evidence="2">The sequence shown here is derived from an EMBL/GenBank/DDBJ whole genome shotgun (WGS) entry which is preliminary data.</text>
</comment>
<feature type="transmembrane region" description="Helical" evidence="1">
    <location>
        <begin position="131"/>
        <end position="158"/>
    </location>
</feature>
<gene>
    <name evidence="2" type="ORF">GCM10011320_03700</name>
</gene>
<name>A0A917K4X3_9PROT</name>
<keyword evidence="1" id="KW-1133">Transmembrane helix</keyword>
<protein>
    <recommendedName>
        <fullName evidence="4">HMA domain-containing protein</fullName>
    </recommendedName>
</protein>
<dbReference type="RefSeq" id="WP_188965199.1">
    <property type="nucleotide sequence ID" value="NZ_BMKW01000001.1"/>
</dbReference>
<keyword evidence="1" id="KW-0472">Membrane</keyword>
<dbReference type="SUPFAM" id="SSF55008">
    <property type="entry name" value="HMA, heavy metal-associated domain"/>
    <property type="match status" value="1"/>
</dbReference>
<feature type="transmembrane region" description="Helical" evidence="1">
    <location>
        <begin position="48"/>
        <end position="70"/>
    </location>
</feature>
<dbReference type="Proteomes" id="UP000661507">
    <property type="component" value="Unassembled WGS sequence"/>
</dbReference>
<keyword evidence="3" id="KW-1185">Reference proteome</keyword>
<evidence type="ECO:0000256" key="1">
    <source>
        <dbReference type="SAM" id="Phobius"/>
    </source>
</evidence>
<organism evidence="2 3">
    <name type="scientific">Neoroseomonas lacus</name>
    <dbReference type="NCBI Taxonomy" id="287609"/>
    <lineage>
        <taxon>Bacteria</taxon>
        <taxon>Pseudomonadati</taxon>
        <taxon>Pseudomonadota</taxon>
        <taxon>Alphaproteobacteria</taxon>
        <taxon>Acetobacterales</taxon>
        <taxon>Acetobacteraceae</taxon>
        <taxon>Neoroseomonas</taxon>
    </lineage>
</organism>
<reference evidence="2" key="2">
    <citation type="submission" date="2020-09" db="EMBL/GenBank/DDBJ databases">
        <authorList>
            <person name="Sun Q."/>
            <person name="Zhou Y."/>
        </authorList>
    </citation>
    <scope>NUCLEOTIDE SEQUENCE</scope>
    <source>
        <strain evidence="2">CGMCC 1.3617</strain>
    </source>
</reference>
<sequence length="162" mass="16088">MSGPPPGALILAVTGVQGPADGAAVETALRRRDPTIRMWTDWPRGRVAIQSAASVKTLCAAVQGAGYGVLVQRADGRPAARGSVGGIFGRILLYAVLGAVLGVALGVGVGLANSLLNPDCTRPGSSGNCAIGVGVFGFLFGAGGLPLGALAGLVHGLIRRHG</sequence>
<accession>A0A917K4X3</accession>
<evidence type="ECO:0008006" key="4">
    <source>
        <dbReference type="Google" id="ProtNLM"/>
    </source>
</evidence>
<reference evidence="2" key="1">
    <citation type="journal article" date="2014" name="Int. J. Syst. Evol. Microbiol.">
        <title>Complete genome sequence of Corynebacterium casei LMG S-19264T (=DSM 44701T), isolated from a smear-ripened cheese.</title>
        <authorList>
            <consortium name="US DOE Joint Genome Institute (JGI-PGF)"/>
            <person name="Walter F."/>
            <person name="Albersmeier A."/>
            <person name="Kalinowski J."/>
            <person name="Ruckert C."/>
        </authorList>
    </citation>
    <scope>NUCLEOTIDE SEQUENCE</scope>
    <source>
        <strain evidence="2">CGMCC 1.3617</strain>
    </source>
</reference>
<keyword evidence="1" id="KW-0812">Transmembrane</keyword>
<dbReference type="InterPro" id="IPR036163">
    <property type="entry name" value="HMA_dom_sf"/>
</dbReference>
<feature type="transmembrane region" description="Helical" evidence="1">
    <location>
        <begin position="91"/>
        <end position="111"/>
    </location>
</feature>